<proteinExistence type="predicted"/>
<organism evidence="1 2">
    <name type="scientific">Nesidiocoris tenuis</name>
    <dbReference type="NCBI Taxonomy" id="355587"/>
    <lineage>
        <taxon>Eukaryota</taxon>
        <taxon>Metazoa</taxon>
        <taxon>Ecdysozoa</taxon>
        <taxon>Arthropoda</taxon>
        <taxon>Hexapoda</taxon>
        <taxon>Insecta</taxon>
        <taxon>Pterygota</taxon>
        <taxon>Neoptera</taxon>
        <taxon>Paraneoptera</taxon>
        <taxon>Hemiptera</taxon>
        <taxon>Heteroptera</taxon>
        <taxon>Panheteroptera</taxon>
        <taxon>Cimicomorpha</taxon>
        <taxon>Miridae</taxon>
        <taxon>Dicyphina</taxon>
        <taxon>Nesidiocoris</taxon>
    </lineage>
</organism>
<name>A0ABN7B8E4_9HEMI</name>
<evidence type="ECO:0008006" key="3">
    <source>
        <dbReference type="Google" id="ProtNLM"/>
    </source>
</evidence>
<evidence type="ECO:0000313" key="2">
    <source>
        <dbReference type="Proteomes" id="UP001307889"/>
    </source>
</evidence>
<protein>
    <recommendedName>
        <fullName evidence="3">CRAL-TRIO domain-containing protein</fullName>
    </recommendedName>
</protein>
<keyword evidence="2" id="KW-1185">Reference proteome</keyword>
<accession>A0ABN7B8E4</accession>
<dbReference type="Proteomes" id="UP001307889">
    <property type="component" value="Chromosome 10"/>
</dbReference>
<reference evidence="1 2" key="1">
    <citation type="submission" date="2023-09" db="EMBL/GenBank/DDBJ databases">
        <title>Nesidiocoris tenuis whole genome shotgun sequence.</title>
        <authorList>
            <person name="Shibata T."/>
            <person name="Shimoda M."/>
            <person name="Kobayashi T."/>
            <person name="Uehara T."/>
        </authorList>
    </citation>
    <scope>NUCLEOTIDE SEQUENCE [LARGE SCALE GENOMIC DNA]</scope>
    <source>
        <strain evidence="1 2">Japan</strain>
    </source>
</reference>
<gene>
    <name evidence="1" type="ORF">NTJ_11865</name>
</gene>
<evidence type="ECO:0000313" key="1">
    <source>
        <dbReference type="EMBL" id="BES99052.1"/>
    </source>
</evidence>
<dbReference type="EMBL" id="AP028918">
    <property type="protein sequence ID" value="BES99052.1"/>
    <property type="molecule type" value="Genomic_DNA"/>
</dbReference>
<sequence>MNAIVTTTNPKIKSRITVTSLPLEKVFDDVEMLPSEYEGGQEKSIRSFCDSTITKYLEDLKDVIPNLDDTVDEAKRLNVDRDVFSIQGTFKSLVID</sequence>